<reference evidence="1 2" key="1">
    <citation type="submission" date="2021-01" db="EMBL/GenBank/DDBJ databases">
        <title>FDA dAtabase for Regulatory Grade micrObial Sequences (FDA-ARGOS): Supporting development and validation of Infectious Disease Dx tests.</title>
        <authorList>
            <person name="Sproer C."/>
            <person name="Gronow S."/>
            <person name="Severitt S."/>
            <person name="Schroder I."/>
            <person name="Tallon L."/>
            <person name="Sadzewicz L."/>
            <person name="Zhao X."/>
            <person name="Boylan J."/>
            <person name="Ott S."/>
            <person name="Bowen H."/>
            <person name="Vavikolanu K."/>
            <person name="Mehta A."/>
            <person name="Aluvathingal J."/>
            <person name="Nadendla S."/>
            <person name="Lowell S."/>
            <person name="Myers T."/>
            <person name="Yan Y."/>
            <person name="Sichtig H."/>
        </authorList>
    </citation>
    <scope>NUCLEOTIDE SEQUENCE [LARGE SCALE GENOMIC DNA]</scope>
    <source>
        <strain evidence="1 2">FDAARGOS_1141</strain>
    </source>
</reference>
<evidence type="ECO:0000313" key="1">
    <source>
        <dbReference type="EMBL" id="QQT52087.1"/>
    </source>
</evidence>
<keyword evidence="2" id="KW-1185">Reference proteome</keyword>
<accession>A0ABX7CPL5</accession>
<evidence type="ECO:0000313" key="2">
    <source>
        <dbReference type="Proteomes" id="UP000595498"/>
    </source>
</evidence>
<sequence>MTSEELKFLMMAFDHIQTLKVSNPSDPNLAEIESLFYKHAPDYFTFQTLRLSDMYEMSFEKKIEKQASTFYNNFKLFSSLPTDIRKQLFSDYCQMELQRRRDNFERFSQCVFQQLECITTQYWENGKLFKEIENVRELFIYATRFPNATVKANNQPPRIQNIIFNFRKEKAPYNDIDYSNYFKKKPKHTDTNIHFRTKVNALLYFVCFNSKPLFDEYHNLNSSINQLYAVRNLFHRGPENFTQTQQTLLQEIRQNQPVYFLKFYGLLSEFMHRVFNSKNLNKII</sequence>
<name>A0ABX7CPL5_SPHMU</name>
<gene>
    <name evidence="1" type="ORF">I6I98_17655</name>
</gene>
<protein>
    <submittedName>
        <fullName evidence="1">Uncharacterized protein</fullName>
    </submittedName>
</protein>
<proteinExistence type="predicted"/>
<organism evidence="1 2">
    <name type="scientific">Sphingobacterium multivorum</name>
    <dbReference type="NCBI Taxonomy" id="28454"/>
    <lineage>
        <taxon>Bacteria</taxon>
        <taxon>Pseudomonadati</taxon>
        <taxon>Bacteroidota</taxon>
        <taxon>Sphingobacteriia</taxon>
        <taxon>Sphingobacteriales</taxon>
        <taxon>Sphingobacteriaceae</taxon>
        <taxon>Sphingobacterium</taxon>
    </lineage>
</organism>
<dbReference type="EMBL" id="CP068224">
    <property type="protein sequence ID" value="QQT52087.1"/>
    <property type="molecule type" value="Genomic_DNA"/>
</dbReference>
<dbReference type="Proteomes" id="UP000595498">
    <property type="component" value="Chromosome"/>
</dbReference>